<organism evidence="7 8">
    <name type="scientific">Sinosporangium siamense</name>
    <dbReference type="NCBI Taxonomy" id="1367973"/>
    <lineage>
        <taxon>Bacteria</taxon>
        <taxon>Bacillati</taxon>
        <taxon>Actinomycetota</taxon>
        <taxon>Actinomycetes</taxon>
        <taxon>Streptosporangiales</taxon>
        <taxon>Streptosporangiaceae</taxon>
        <taxon>Sinosporangium</taxon>
    </lineage>
</organism>
<dbReference type="PANTHER" id="PTHR23523">
    <property type="match status" value="1"/>
</dbReference>
<dbReference type="Proteomes" id="UP000606172">
    <property type="component" value="Unassembled WGS sequence"/>
</dbReference>
<gene>
    <name evidence="7" type="ORF">Ssi02_74420</name>
</gene>
<dbReference type="InterPro" id="IPR011701">
    <property type="entry name" value="MFS"/>
</dbReference>
<reference evidence="7" key="1">
    <citation type="submission" date="2021-01" db="EMBL/GenBank/DDBJ databases">
        <title>Whole genome shotgun sequence of Sinosporangium siamense NBRC 109515.</title>
        <authorList>
            <person name="Komaki H."/>
            <person name="Tamura T."/>
        </authorList>
    </citation>
    <scope>NUCLEOTIDE SEQUENCE</scope>
    <source>
        <strain evidence="7">NBRC 109515</strain>
    </source>
</reference>
<feature type="domain" description="Major facilitator superfamily (MFS) profile" evidence="6">
    <location>
        <begin position="17"/>
        <end position="397"/>
    </location>
</feature>
<keyword evidence="2 5" id="KW-0812">Transmembrane</keyword>
<dbReference type="GO" id="GO:0022857">
    <property type="term" value="F:transmembrane transporter activity"/>
    <property type="evidence" value="ECO:0007669"/>
    <property type="project" value="InterPro"/>
</dbReference>
<comment type="caution">
    <text evidence="7">The sequence shown here is derived from an EMBL/GenBank/DDBJ whole genome shotgun (WGS) entry which is preliminary data.</text>
</comment>
<evidence type="ECO:0000259" key="6">
    <source>
        <dbReference type="PROSITE" id="PS50850"/>
    </source>
</evidence>
<evidence type="ECO:0000256" key="3">
    <source>
        <dbReference type="ARBA" id="ARBA00022989"/>
    </source>
</evidence>
<feature type="transmembrane region" description="Helical" evidence="5">
    <location>
        <begin position="219"/>
        <end position="238"/>
    </location>
</feature>
<evidence type="ECO:0000313" key="7">
    <source>
        <dbReference type="EMBL" id="GII97211.1"/>
    </source>
</evidence>
<dbReference type="CDD" id="cd17339">
    <property type="entry name" value="MFS_NIMT_CynX_like"/>
    <property type="match status" value="1"/>
</dbReference>
<evidence type="ECO:0000313" key="8">
    <source>
        <dbReference type="Proteomes" id="UP000606172"/>
    </source>
</evidence>
<comment type="subcellular location">
    <subcellularLocation>
        <location evidence="1">Cell membrane</location>
        <topology evidence="1">Multi-pass membrane protein</topology>
    </subcellularLocation>
</comment>
<feature type="transmembrane region" description="Helical" evidence="5">
    <location>
        <begin position="309"/>
        <end position="329"/>
    </location>
</feature>
<feature type="transmembrane region" description="Helical" evidence="5">
    <location>
        <begin position="373"/>
        <end position="393"/>
    </location>
</feature>
<feature type="transmembrane region" description="Helical" evidence="5">
    <location>
        <begin position="285"/>
        <end position="303"/>
    </location>
</feature>
<dbReference type="GO" id="GO:0005886">
    <property type="term" value="C:plasma membrane"/>
    <property type="evidence" value="ECO:0007669"/>
    <property type="project" value="UniProtKB-SubCell"/>
</dbReference>
<dbReference type="PANTHER" id="PTHR23523:SF2">
    <property type="entry name" value="2-NITROIMIDAZOLE TRANSPORTER"/>
    <property type="match status" value="1"/>
</dbReference>
<dbReference type="AlphaFoldDB" id="A0A919RRK4"/>
<keyword evidence="4 5" id="KW-0472">Membrane</keyword>
<dbReference type="SUPFAM" id="SSF103473">
    <property type="entry name" value="MFS general substrate transporter"/>
    <property type="match status" value="1"/>
</dbReference>
<feature type="transmembrane region" description="Helical" evidence="5">
    <location>
        <begin position="145"/>
        <end position="166"/>
    </location>
</feature>
<dbReference type="InterPro" id="IPR052524">
    <property type="entry name" value="MFS_Cyanate_Porter"/>
</dbReference>
<keyword evidence="3 5" id="KW-1133">Transmembrane helix</keyword>
<feature type="transmembrane region" description="Helical" evidence="5">
    <location>
        <begin position="341"/>
        <end position="361"/>
    </location>
</feature>
<feature type="transmembrane region" description="Helical" evidence="5">
    <location>
        <begin position="250"/>
        <end position="273"/>
    </location>
</feature>
<evidence type="ECO:0000256" key="1">
    <source>
        <dbReference type="ARBA" id="ARBA00004651"/>
    </source>
</evidence>
<accession>A0A919RRK4</accession>
<evidence type="ECO:0000256" key="2">
    <source>
        <dbReference type="ARBA" id="ARBA00022692"/>
    </source>
</evidence>
<name>A0A919RRK4_9ACTN</name>
<sequence length="402" mass="41993">MTTTTMPRETVSRTGSPGWLVVLGIVLAALNLRTAVTSIGPVLDRIGGDLAMSGSMLGLLTTLPVLSFAAFGVLTPALGRRFGQHTLFLIALIAMGAGLLVRAAAGSAWLFLTASVVALAGSAVGNVLAPTLIKQHYPLRPGAMMTVYSTALAVGTMIGAAFTVPIQDAFGGNWRVGVGTWAALAFISAIPWLALLREDRNGQYGGATVALGSLLRNRLAWAVAVYFGTQSLIAYVLLQWLPQIVIDQGYSAGEAGAMLAVFTGLSIPISLIFPPLAARLRDQRGIVAFFVTLYLIGFPGLWFAPGAAWLWIVVLGVGMGAFPVALTLLALRARSAQGTSALSAFAQGIGYLIAGIGPLAVGVLTDITGDWDLTFVLLLTALAVNAFAGYFAGRRGFLEDRR</sequence>
<dbReference type="Pfam" id="PF07690">
    <property type="entry name" value="MFS_1"/>
    <property type="match status" value="1"/>
</dbReference>
<dbReference type="PROSITE" id="PS50850">
    <property type="entry name" value="MFS"/>
    <property type="match status" value="1"/>
</dbReference>
<dbReference type="EMBL" id="BOOW01000056">
    <property type="protein sequence ID" value="GII97211.1"/>
    <property type="molecule type" value="Genomic_DNA"/>
</dbReference>
<evidence type="ECO:0000256" key="4">
    <source>
        <dbReference type="ARBA" id="ARBA00023136"/>
    </source>
</evidence>
<feature type="transmembrane region" description="Helical" evidence="5">
    <location>
        <begin position="111"/>
        <end position="133"/>
    </location>
</feature>
<dbReference type="InterPro" id="IPR036259">
    <property type="entry name" value="MFS_trans_sf"/>
</dbReference>
<feature type="transmembrane region" description="Helical" evidence="5">
    <location>
        <begin position="178"/>
        <end position="196"/>
    </location>
</feature>
<keyword evidence="8" id="KW-1185">Reference proteome</keyword>
<feature type="transmembrane region" description="Helical" evidence="5">
    <location>
        <begin position="86"/>
        <end position="105"/>
    </location>
</feature>
<dbReference type="RefSeq" id="WP_239130333.1">
    <property type="nucleotide sequence ID" value="NZ_BOOW01000056.1"/>
</dbReference>
<protein>
    <submittedName>
        <fullName evidence="7">MFS transporter</fullName>
    </submittedName>
</protein>
<dbReference type="InterPro" id="IPR020846">
    <property type="entry name" value="MFS_dom"/>
</dbReference>
<dbReference type="Gene3D" id="1.20.1250.20">
    <property type="entry name" value="MFS general substrate transporter like domains"/>
    <property type="match status" value="2"/>
</dbReference>
<evidence type="ECO:0000256" key="5">
    <source>
        <dbReference type="SAM" id="Phobius"/>
    </source>
</evidence>
<proteinExistence type="predicted"/>
<feature type="transmembrane region" description="Helical" evidence="5">
    <location>
        <begin position="51"/>
        <end position="74"/>
    </location>
</feature>